<name>A0AAP9HGM7_LACPA</name>
<dbReference type="Gene3D" id="2.40.30.200">
    <property type="match status" value="1"/>
</dbReference>
<dbReference type="EMBL" id="CP022954">
    <property type="protein sequence ID" value="QGV17525.1"/>
    <property type="molecule type" value="Genomic_DNA"/>
</dbReference>
<dbReference type="RefSeq" id="WP_114685587.1">
    <property type="nucleotide sequence ID" value="NZ_CP022954.1"/>
</dbReference>
<sequence>MNAFYDFRFLDKKPTDIDPLAHVKTRDVGIPEKVKLSESIPFANTTFDFSSIYGGQKYNERTIKYVINVVGTDTGDQVTVHRIKTRLINWIMGANTKQPLYDDKYPDYYFLAEAQSNNSFEDDTYTGELTVSFTCYPFMIKRNAEGDDDWDSFDFYGGVAQSVDYVVNGSNNIALINPSATSVSCTVTITGGPISLTVDGVKYALSAGINTDIVLPNGNVNLLASGNGTIHFDWHREVI</sequence>
<protein>
    <submittedName>
        <fullName evidence="1">Prophage Lp1 protein 51</fullName>
    </submittedName>
</protein>
<organism evidence="1 2">
    <name type="scientific">Lacticaseibacillus paracasei subsp. paracasei</name>
    <dbReference type="NCBI Taxonomy" id="47714"/>
    <lineage>
        <taxon>Bacteria</taxon>
        <taxon>Bacillati</taxon>
        <taxon>Bacillota</taxon>
        <taxon>Bacilli</taxon>
        <taxon>Lactobacillales</taxon>
        <taxon>Lactobacillaceae</taxon>
        <taxon>Lacticaseibacillus</taxon>
    </lineage>
</organism>
<accession>A0AAP9HGM7</accession>
<reference evidence="1 2" key="1">
    <citation type="submission" date="2017-08" db="EMBL/GenBank/DDBJ databases">
        <title>Genome sequence, comparative genomics and functional analysis of the highly adhesive Lactobacillus paracasei Kobulty strain.</title>
        <authorList>
            <person name="Koryszewska-Baginska A."/>
            <person name="Grynberg M."/>
            <person name="Aleksandrzak-Piekarczyk T."/>
        </authorList>
    </citation>
    <scope>NUCLEOTIDE SEQUENCE [LARGE SCALE GENOMIC DNA]</scope>
    <source>
        <strain evidence="1 2">IBB3423</strain>
    </source>
</reference>
<dbReference type="Proteomes" id="UP000423274">
    <property type="component" value="Chromosome"/>
</dbReference>
<gene>
    <name evidence="1" type="ORF">LCAKO_0989</name>
</gene>
<dbReference type="AlphaFoldDB" id="A0AAP9HGM7"/>
<evidence type="ECO:0000313" key="2">
    <source>
        <dbReference type="Proteomes" id="UP000423274"/>
    </source>
</evidence>
<evidence type="ECO:0000313" key="1">
    <source>
        <dbReference type="EMBL" id="QGV17525.1"/>
    </source>
</evidence>
<proteinExistence type="predicted"/>